<dbReference type="OrthoDB" id="4774211at2"/>
<reference evidence="1 2" key="1">
    <citation type="submission" date="2016-03" db="EMBL/GenBank/DDBJ databases">
        <title>Shallow-sea hydrothermal system.</title>
        <authorList>
            <person name="Tang K."/>
        </authorList>
    </citation>
    <scope>NUCLEOTIDE SEQUENCE [LARGE SCALE GENOMIC DNA]</scope>
    <source>
        <strain evidence="1 2">JLT9</strain>
    </source>
</reference>
<evidence type="ECO:0000313" key="2">
    <source>
        <dbReference type="Proteomes" id="UP000092482"/>
    </source>
</evidence>
<dbReference type="Proteomes" id="UP000092482">
    <property type="component" value="Chromosome"/>
</dbReference>
<proteinExistence type="predicted"/>
<dbReference type="EMBL" id="CP014989">
    <property type="protein sequence ID" value="ANS78213.1"/>
    <property type="molecule type" value="Genomic_DNA"/>
</dbReference>
<accession>A0A1B1N9U7</accession>
<dbReference type="KEGG" id="serj:SGUI_0817"/>
<organism evidence="1 2">
    <name type="scientific">Serinicoccus hydrothermalis</name>
    <dbReference type="NCBI Taxonomy" id="1758689"/>
    <lineage>
        <taxon>Bacteria</taxon>
        <taxon>Bacillati</taxon>
        <taxon>Actinomycetota</taxon>
        <taxon>Actinomycetes</taxon>
        <taxon>Micrococcales</taxon>
        <taxon>Ornithinimicrobiaceae</taxon>
        <taxon>Serinicoccus</taxon>
    </lineage>
</organism>
<dbReference type="RefSeq" id="WP_066636670.1">
    <property type="nucleotide sequence ID" value="NZ_CP014989.1"/>
</dbReference>
<dbReference type="AlphaFoldDB" id="A0A1B1N9U7"/>
<gene>
    <name evidence="1" type="ORF">SGUI_0817</name>
</gene>
<evidence type="ECO:0000313" key="1">
    <source>
        <dbReference type="EMBL" id="ANS78213.1"/>
    </source>
</evidence>
<protein>
    <submittedName>
        <fullName evidence="1">Uncharacterized protein</fullName>
    </submittedName>
</protein>
<dbReference type="STRING" id="1758689.SGUI_0817"/>
<keyword evidence="2" id="KW-1185">Reference proteome</keyword>
<name>A0A1B1N9U7_9MICO</name>
<sequence length="119" mass="12050">MTPTTPPHPEGASTALIDCETCPVRGRHCGDCFVPVLGRIWLQTPTATAPEEGAAAAARTADPGAVPAVPERGERVAALDSDELAAVGAFVRAGLVAPEEAAATRAAGAVLDRPRRATG</sequence>